<evidence type="ECO:0000256" key="1">
    <source>
        <dbReference type="SAM" id="SignalP"/>
    </source>
</evidence>
<organism evidence="3 4">
    <name type="scientific">Streptomyces justiciae</name>
    <dbReference type="NCBI Taxonomy" id="2780140"/>
    <lineage>
        <taxon>Bacteria</taxon>
        <taxon>Bacillati</taxon>
        <taxon>Actinomycetota</taxon>
        <taxon>Actinomycetes</taxon>
        <taxon>Kitasatosporales</taxon>
        <taxon>Streptomycetaceae</taxon>
        <taxon>Streptomyces</taxon>
    </lineage>
</organism>
<dbReference type="Proteomes" id="UP001257948">
    <property type="component" value="Unassembled WGS sequence"/>
</dbReference>
<dbReference type="RefSeq" id="WP_194078313.1">
    <property type="nucleotide sequence ID" value="NZ_JADDXU010000003.1"/>
</dbReference>
<dbReference type="Pfam" id="PF14016">
    <property type="entry name" value="DUF4232"/>
    <property type="match status" value="1"/>
</dbReference>
<feature type="signal peptide" evidence="1">
    <location>
        <begin position="1"/>
        <end position="21"/>
    </location>
</feature>
<sequence>MRALPLAAATLAAAFLLTACSDDDSGKDPGTGASAKAGGACAIGEMGVRVGPANAAPAAGDSGNVPVTITNKSGAKCTLGGLPGVDLVAGGTTVSVESDPAATARKTSLAKGASISFTLTYVRGETGGDRSLAVTSADFTLPGSTKTYAFKWSYGDVALKKDGQTPDATVSGFMASSE</sequence>
<accession>A0ABU3M0Q0</accession>
<comment type="caution">
    <text evidence="3">The sequence shown here is derived from an EMBL/GenBank/DDBJ whole genome shotgun (WGS) entry which is preliminary data.</text>
</comment>
<evidence type="ECO:0000259" key="2">
    <source>
        <dbReference type="Pfam" id="PF14016"/>
    </source>
</evidence>
<dbReference type="PROSITE" id="PS51257">
    <property type="entry name" value="PROKAR_LIPOPROTEIN"/>
    <property type="match status" value="1"/>
</dbReference>
<feature type="domain" description="DUF4232" evidence="2">
    <location>
        <begin position="41"/>
        <end position="171"/>
    </location>
</feature>
<proteinExistence type="predicted"/>
<name>A0ABU3M0Q0_9ACTN</name>
<keyword evidence="1" id="KW-0732">Signal</keyword>
<reference evidence="4" key="1">
    <citation type="submission" date="2023-07" db="EMBL/GenBank/DDBJ databases">
        <title>Draft genome sequence of the endophytic actinobacterium Streptomyces justiciae WPN32, a potential antibiotic producer.</title>
        <authorList>
            <person name="Yasawong M."/>
            <person name="Pana W."/>
            <person name="Ganta P."/>
            <person name="Santapan N."/>
            <person name="Songngamsuk T."/>
            <person name="Phatcharaharikarn M."/>
            <person name="Kerdtoob S."/>
            <person name="Nantapong N."/>
        </authorList>
    </citation>
    <scope>NUCLEOTIDE SEQUENCE [LARGE SCALE GENOMIC DNA]</scope>
    <source>
        <strain evidence="4">WPN32</strain>
    </source>
</reference>
<evidence type="ECO:0000313" key="4">
    <source>
        <dbReference type="Proteomes" id="UP001257948"/>
    </source>
</evidence>
<dbReference type="EMBL" id="JAVTLL010000023">
    <property type="protein sequence ID" value="MDT7845082.1"/>
    <property type="molecule type" value="Genomic_DNA"/>
</dbReference>
<keyword evidence="4" id="KW-1185">Reference proteome</keyword>
<gene>
    <name evidence="3" type="ORF">RQC66_30635</name>
</gene>
<protein>
    <submittedName>
        <fullName evidence="3">DUF4232 domain-containing protein</fullName>
    </submittedName>
</protein>
<dbReference type="InterPro" id="IPR025326">
    <property type="entry name" value="DUF4232"/>
</dbReference>
<evidence type="ECO:0000313" key="3">
    <source>
        <dbReference type="EMBL" id="MDT7845082.1"/>
    </source>
</evidence>
<feature type="chain" id="PRO_5047258682" evidence="1">
    <location>
        <begin position="22"/>
        <end position="178"/>
    </location>
</feature>